<dbReference type="RefSeq" id="XP_011128905.1">
    <property type="nucleotide sequence ID" value="XM_011130603.1"/>
</dbReference>
<feature type="binding site" evidence="6">
    <location>
        <position position="134"/>
    </location>
    <ligand>
        <name>substrate</name>
    </ligand>
</feature>
<dbReference type="AlphaFoldDB" id="A0A023BCF2"/>
<dbReference type="PANTHER" id="PTHR11728">
    <property type="entry name" value="GLYCEROL-3-PHOSPHATE DEHYDROGENASE"/>
    <property type="match status" value="1"/>
</dbReference>
<dbReference type="NCBIfam" id="TIGR03376">
    <property type="entry name" value="glycerol3P_DH"/>
    <property type="match status" value="1"/>
</dbReference>
<dbReference type="EC" id="1.1.1.8" evidence="9"/>
<evidence type="ECO:0000256" key="4">
    <source>
        <dbReference type="ARBA" id="ARBA00048683"/>
    </source>
</evidence>
<dbReference type="InterPro" id="IPR036291">
    <property type="entry name" value="NAD(P)-bd_dom_sf"/>
</dbReference>
<dbReference type="SUPFAM" id="SSF48179">
    <property type="entry name" value="6-phosphogluconate dehydrogenase C-terminal domain-like"/>
    <property type="match status" value="1"/>
</dbReference>
<dbReference type="PRINTS" id="PR00077">
    <property type="entry name" value="GPDHDRGNASE"/>
</dbReference>
<dbReference type="InterPro" id="IPR006168">
    <property type="entry name" value="G3P_DH_NAD-dep"/>
</dbReference>
<evidence type="ECO:0000256" key="9">
    <source>
        <dbReference type="RuleBase" id="RU361243"/>
    </source>
</evidence>
<dbReference type="SUPFAM" id="SSF51735">
    <property type="entry name" value="NAD(P)-binding Rossmann-fold domains"/>
    <property type="match status" value="1"/>
</dbReference>
<organism evidence="12 13">
    <name type="scientific">Gregarina niphandrodes</name>
    <name type="common">Septate eugregarine</name>
    <dbReference type="NCBI Taxonomy" id="110365"/>
    <lineage>
        <taxon>Eukaryota</taxon>
        <taxon>Sar</taxon>
        <taxon>Alveolata</taxon>
        <taxon>Apicomplexa</taxon>
        <taxon>Conoidasida</taxon>
        <taxon>Gregarinasina</taxon>
        <taxon>Eugregarinorida</taxon>
        <taxon>Gregarinidae</taxon>
        <taxon>Gregarina</taxon>
    </lineage>
</organism>
<dbReference type="PANTHER" id="PTHR11728:SF8">
    <property type="entry name" value="GLYCEROL-3-PHOSPHATE DEHYDROGENASE [NAD(+)]-RELATED"/>
    <property type="match status" value="1"/>
</dbReference>
<name>A0A023BCF2_GRENI</name>
<feature type="binding site" evidence="7">
    <location>
        <position position="282"/>
    </location>
    <ligand>
        <name>NAD(+)</name>
        <dbReference type="ChEBI" id="CHEBI:57540"/>
    </ligand>
</feature>
<reference evidence="12" key="1">
    <citation type="submission" date="2013-12" db="EMBL/GenBank/DDBJ databases">
        <authorList>
            <person name="Omoto C.K."/>
            <person name="Sibley D."/>
            <person name="Venepally P."/>
            <person name="Hadjithomas M."/>
            <person name="Karamycheva S."/>
            <person name="Brunk B."/>
            <person name="Roos D."/>
            <person name="Caler E."/>
            <person name="Lorenzi H."/>
        </authorList>
    </citation>
    <scope>NUCLEOTIDE SEQUENCE</scope>
</reference>
<dbReference type="VEuPathDB" id="CryptoDB:GNI_013890"/>
<dbReference type="Pfam" id="PF01210">
    <property type="entry name" value="NAD_Gly3P_dh_N"/>
    <property type="match status" value="1"/>
</dbReference>
<feature type="binding site" evidence="6">
    <location>
        <begin position="282"/>
        <end position="283"/>
    </location>
    <ligand>
        <name>substrate</name>
    </ligand>
</feature>
<feature type="binding site" evidence="7">
    <location>
        <position position="111"/>
    </location>
    <ligand>
        <name>NAD(+)</name>
        <dbReference type="ChEBI" id="CHEBI:57540"/>
    </ligand>
</feature>
<evidence type="ECO:0000256" key="7">
    <source>
        <dbReference type="PIRSR" id="PIRSR000114-3"/>
    </source>
</evidence>
<comment type="similarity">
    <text evidence="1 8">Belongs to the NAD-dependent glycerol-3-phosphate dehydrogenase family.</text>
</comment>
<evidence type="ECO:0000256" key="3">
    <source>
        <dbReference type="ARBA" id="ARBA00023027"/>
    </source>
</evidence>
<dbReference type="EMBL" id="AFNH02000102">
    <property type="protein sequence ID" value="EZG83906.1"/>
    <property type="molecule type" value="Genomic_DNA"/>
</dbReference>
<keyword evidence="3 7" id="KW-0520">NAD</keyword>
<dbReference type="InterPro" id="IPR011128">
    <property type="entry name" value="G3P_DH_NAD-dep_N"/>
</dbReference>
<dbReference type="eggNOG" id="KOG2711">
    <property type="taxonomic scope" value="Eukaryota"/>
</dbReference>
<dbReference type="PROSITE" id="PS00957">
    <property type="entry name" value="NAD_G3PDH"/>
    <property type="match status" value="1"/>
</dbReference>
<feature type="binding site" evidence="7">
    <location>
        <position position="167"/>
    </location>
    <ligand>
        <name>NAD(+)</name>
        <dbReference type="ChEBI" id="CHEBI:57540"/>
    </ligand>
</feature>
<dbReference type="InterPro" id="IPR008927">
    <property type="entry name" value="6-PGluconate_DH-like_C_sf"/>
</dbReference>
<dbReference type="OMA" id="NRMFGNM"/>
<feature type="binding site" evidence="7">
    <location>
        <position position="311"/>
    </location>
    <ligand>
        <name>NAD(+)</name>
        <dbReference type="ChEBI" id="CHEBI:57540"/>
    </ligand>
</feature>
<accession>A0A023BCF2</accession>
<dbReference type="InterPro" id="IPR013328">
    <property type="entry name" value="6PGD_dom2"/>
</dbReference>
<dbReference type="GO" id="GO:0141152">
    <property type="term" value="F:glycerol-3-phosphate dehydrogenase (NAD+) activity"/>
    <property type="evidence" value="ECO:0007669"/>
    <property type="project" value="UniProtKB-UniRule"/>
</dbReference>
<dbReference type="Proteomes" id="UP000019763">
    <property type="component" value="Unassembled WGS sequence"/>
</dbReference>
<feature type="domain" description="Glycerol-3-phosphate dehydrogenase NAD-dependent C-terminal" evidence="11">
    <location>
        <begin position="207"/>
        <end position="354"/>
    </location>
</feature>
<comment type="caution">
    <text evidence="12">The sequence shown here is derived from an EMBL/GenBank/DDBJ whole genome shotgun (WGS) entry which is preliminary data.</text>
</comment>
<evidence type="ECO:0000313" key="12">
    <source>
        <dbReference type="EMBL" id="EZG83906.1"/>
    </source>
</evidence>
<evidence type="ECO:0000256" key="2">
    <source>
        <dbReference type="ARBA" id="ARBA00023002"/>
    </source>
</evidence>
<evidence type="ECO:0000313" key="13">
    <source>
        <dbReference type="Proteomes" id="UP000019763"/>
    </source>
</evidence>
<dbReference type="Pfam" id="PF07479">
    <property type="entry name" value="NAD_Gly3P_dh_C"/>
    <property type="match status" value="1"/>
</dbReference>
<keyword evidence="2 8" id="KW-0560">Oxidoreductase</keyword>
<sequence>MTEKQDSMFSLLREGPLKVCILGSGNWGTACAGLVCANAKESYLFCDQVKIWVREERLDDGRLLDEVMNEKRENVKYLPGFPLADNLVAVRDITEAVRDADLIAFILPHQFMEVTCKSIQAAVKPSARAITLVKGLHICDGVPYSFSKLVETWLGIECSALSGANVAKDVANKQFCESTVGYKETEMASIWQQLFDRPHFRVHAVPDVEGVQVCGAVKNLIALAAGFCDGLGMGSNTKAAIIRLGVSEMKLFANIFFDGVLEETFFDSCGFADVITTCYGGRNVKCAAEFIRREQKSSWEDIETDLLGGQKMQGQLTCKEVHEVLVKFKILQFFPLFEVTHRVAFEHAPPDELLTVFMTAKPSEPKIDKECTHSVLYGPLTRVQRDIKKHVQLCIQPCPPAKKT</sequence>
<keyword evidence="13" id="KW-1185">Reference proteome</keyword>
<proteinExistence type="inferred from homology"/>
<dbReference type="OrthoDB" id="10263760at2759"/>
<feature type="binding site" evidence="7">
    <location>
        <begin position="23"/>
        <end position="28"/>
    </location>
    <ligand>
        <name>NAD(+)</name>
        <dbReference type="ChEBI" id="CHEBI:57540"/>
    </ligand>
</feature>
<dbReference type="GeneID" id="22910769"/>
<evidence type="ECO:0000259" key="11">
    <source>
        <dbReference type="Pfam" id="PF07479"/>
    </source>
</evidence>
<evidence type="ECO:0000256" key="8">
    <source>
        <dbReference type="RuleBase" id="RU000437"/>
    </source>
</evidence>
<dbReference type="GO" id="GO:0005975">
    <property type="term" value="P:carbohydrate metabolic process"/>
    <property type="evidence" value="ECO:0007669"/>
    <property type="project" value="InterPro"/>
</dbReference>
<protein>
    <recommendedName>
        <fullName evidence="9">Glycerol-3-phosphate dehydrogenase [NAD(+)]</fullName>
        <ecNumber evidence="9">1.1.1.8</ecNumber>
    </recommendedName>
</protein>
<dbReference type="GO" id="GO:0005829">
    <property type="term" value="C:cytosol"/>
    <property type="evidence" value="ECO:0007669"/>
    <property type="project" value="TreeGrafter"/>
</dbReference>
<dbReference type="PROSITE" id="PS51257">
    <property type="entry name" value="PROKAR_LIPOPROTEIN"/>
    <property type="match status" value="1"/>
</dbReference>
<dbReference type="Gene3D" id="1.10.1040.10">
    <property type="entry name" value="N-(1-d-carboxylethyl)-l-norvaline Dehydrogenase, domain 2"/>
    <property type="match status" value="1"/>
</dbReference>
<dbReference type="GO" id="GO:0051287">
    <property type="term" value="F:NAD binding"/>
    <property type="evidence" value="ECO:0007669"/>
    <property type="project" value="UniProtKB-UniRule"/>
</dbReference>
<dbReference type="InterPro" id="IPR006109">
    <property type="entry name" value="G3P_DH_NAD-dep_C"/>
</dbReference>
<dbReference type="PIRSF" id="PIRSF000114">
    <property type="entry name" value="Glycerol-3-P_dh"/>
    <property type="match status" value="1"/>
</dbReference>
<evidence type="ECO:0000256" key="6">
    <source>
        <dbReference type="PIRSR" id="PIRSR000114-2"/>
    </source>
</evidence>
<comment type="catalytic activity">
    <reaction evidence="4 9">
        <text>sn-glycerol 3-phosphate + NAD(+) = dihydroxyacetone phosphate + NADH + H(+)</text>
        <dbReference type="Rhea" id="RHEA:11092"/>
        <dbReference type="ChEBI" id="CHEBI:15378"/>
        <dbReference type="ChEBI" id="CHEBI:57540"/>
        <dbReference type="ChEBI" id="CHEBI:57597"/>
        <dbReference type="ChEBI" id="CHEBI:57642"/>
        <dbReference type="ChEBI" id="CHEBI:57945"/>
        <dbReference type="EC" id="1.1.1.8"/>
    </reaction>
</comment>
<feature type="binding site" evidence="7">
    <location>
        <position position="313"/>
    </location>
    <ligand>
        <name>NAD(+)</name>
        <dbReference type="ChEBI" id="CHEBI:57540"/>
    </ligand>
</feature>
<dbReference type="InterPro" id="IPR017751">
    <property type="entry name" value="G3P_DH_NAD-dep_euk"/>
</dbReference>
<dbReference type="FunFam" id="1.10.1040.10:FF:000004">
    <property type="entry name" value="Glycerol-3-phosphate dehydrogenase [NAD(+)]"/>
    <property type="match status" value="1"/>
</dbReference>
<feature type="active site" description="Proton acceptor" evidence="5">
    <location>
        <position position="218"/>
    </location>
</feature>
<feature type="domain" description="Glycerol-3-phosphate dehydrogenase NAD-dependent N-terminal" evidence="10">
    <location>
        <begin position="18"/>
        <end position="187"/>
    </location>
</feature>
<evidence type="ECO:0000256" key="5">
    <source>
        <dbReference type="PIRSR" id="PIRSR000114-1"/>
    </source>
</evidence>
<dbReference type="GO" id="GO:0046168">
    <property type="term" value="P:glycerol-3-phosphate catabolic process"/>
    <property type="evidence" value="ECO:0007669"/>
    <property type="project" value="UniProtKB-UniRule"/>
</dbReference>
<dbReference type="Gene3D" id="3.40.50.720">
    <property type="entry name" value="NAD(P)-binding Rossmann-like Domain"/>
    <property type="match status" value="1"/>
</dbReference>
<evidence type="ECO:0000256" key="1">
    <source>
        <dbReference type="ARBA" id="ARBA00011009"/>
    </source>
</evidence>
<evidence type="ECO:0000259" key="10">
    <source>
        <dbReference type="Pfam" id="PF01210"/>
    </source>
</evidence>
<dbReference type="GO" id="GO:0042803">
    <property type="term" value="F:protein homodimerization activity"/>
    <property type="evidence" value="ECO:0007669"/>
    <property type="project" value="InterPro"/>
</dbReference>
<gene>
    <name evidence="12" type="ORF">GNI_013890</name>
</gene>